<reference evidence="2 3" key="1">
    <citation type="submission" date="2019-06" db="EMBL/GenBank/DDBJ databases">
        <authorList>
            <person name="Rodrigo-Torres L."/>
            <person name="Arahal R. D."/>
            <person name="Lucena T."/>
        </authorList>
    </citation>
    <scope>NUCLEOTIDE SEQUENCE [LARGE SCALE GENOMIC DNA]</scope>
    <source>
        <strain evidence="2 3">SB0023/3</strain>
    </source>
</reference>
<dbReference type="EMBL" id="CABFPH010000114">
    <property type="protein sequence ID" value="VUD74293.1"/>
    <property type="molecule type" value="Genomic_DNA"/>
</dbReference>
<name>A0A509EM19_9HYPH</name>
<evidence type="ECO:0000313" key="2">
    <source>
        <dbReference type="EMBL" id="VUD74293.1"/>
    </source>
</evidence>
<evidence type="ECO:0000256" key="1">
    <source>
        <dbReference type="SAM" id="MobiDB-lite"/>
    </source>
</evidence>
<organism evidence="2 3">
    <name type="scientific">Methylobacterium symbioticum</name>
    <dbReference type="NCBI Taxonomy" id="2584084"/>
    <lineage>
        <taxon>Bacteria</taxon>
        <taxon>Pseudomonadati</taxon>
        <taxon>Pseudomonadota</taxon>
        <taxon>Alphaproteobacteria</taxon>
        <taxon>Hyphomicrobiales</taxon>
        <taxon>Methylobacteriaceae</taxon>
        <taxon>Methylobacterium</taxon>
    </lineage>
</organism>
<keyword evidence="3" id="KW-1185">Reference proteome</keyword>
<feature type="region of interest" description="Disordered" evidence="1">
    <location>
        <begin position="1"/>
        <end position="21"/>
    </location>
</feature>
<protein>
    <submittedName>
        <fullName evidence="2">Uncharacterized protein</fullName>
    </submittedName>
</protein>
<dbReference type="Proteomes" id="UP000410984">
    <property type="component" value="Unassembled WGS sequence"/>
</dbReference>
<accession>A0A509EM19</accession>
<evidence type="ECO:0000313" key="3">
    <source>
        <dbReference type="Proteomes" id="UP000410984"/>
    </source>
</evidence>
<gene>
    <name evidence="2" type="ORF">MET9862_04921</name>
</gene>
<sequence length="46" mass="5512">MARWEARKAARSLRAPPMQTGDVREFVEEMLSDMDHRADHRARHRH</sequence>
<proteinExistence type="predicted"/>
<dbReference type="AlphaFoldDB" id="A0A509EM19"/>